<proteinExistence type="inferred from homology"/>
<dbReference type="Pfam" id="PF01327">
    <property type="entry name" value="Pep_deformylase"/>
    <property type="match status" value="1"/>
</dbReference>
<dbReference type="InterPro" id="IPR036821">
    <property type="entry name" value="Peptide_deformylase_sf"/>
</dbReference>
<reference evidence="7 8" key="1">
    <citation type="submission" date="2020-04" db="EMBL/GenBank/DDBJ databases">
        <title>MicrobeNet Type strains.</title>
        <authorList>
            <person name="Nicholson A.C."/>
        </authorList>
    </citation>
    <scope>NUCLEOTIDE SEQUENCE [LARGE SCALE GENOMIC DNA]</scope>
    <source>
        <strain evidence="7 8">JCM 12354</strain>
    </source>
</reference>
<name>A0A846Y3T7_9NOCA</name>
<dbReference type="SUPFAM" id="SSF56420">
    <property type="entry name" value="Peptide deformylase"/>
    <property type="match status" value="1"/>
</dbReference>
<dbReference type="PRINTS" id="PR01576">
    <property type="entry name" value="PDEFORMYLASE"/>
</dbReference>
<evidence type="ECO:0000256" key="2">
    <source>
        <dbReference type="ARBA" id="ARBA00022723"/>
    </source>
</evidence>
<evidence type="ECO:0000256" key="4">
    <source>
        <dbReference type="ARBA" id="ARBA00022917"/>
    </source>
</evidence>
<dbReference type="CDD" id="cd00487">
    <property type="entry name" value="Pep_deformylase"/>
    <property type="match status" value="1"/>
</dbReference>
<dbReference type="EC" id="3.5.1.88" evidence="6"/>
<evidence type="ECO:0000313" key="7">
    <source>
        <dbReference type="EMBL" id="NKY52610.1"/>
    </source>
</evidence>
<keyword evidence="3 6" id="KW-0378">Hydrolase</keyword>
<feature type="binding site" evidence="6">
    <location>
        <position position="149"/>
    </location>
    <ligand>
        <name>Fe cation</name>
        <dbReference type="ChEBI" id="CHEBI:24875"/>
    </ligand>
</feature>
<dbReference type="HAMAP" id="MF_00163">
    <property type="entry name" value="Pep_deformylase"/>
    <property type="match status" value="1"/>
</dbReference>
<keyword evidence="4 6" id="KW-0648">Protein biosynthesis</keyword>
<keyword evidence="8" id="KW-1185">Reference proteome</keyword>
<dbReference type="NCBIfam" id="NF001159">
    <property type="entry name" value="PRK00150.1-3"/>
    <property type="match status" value="1"/>
</dbReference>
<comment type="catalytic activity">
    <reaction evidence="6">
        <text>N-terminal N-formyl-L-methionyl-[peptide] + H2O = N-terminal L-methionyl-[peptide] + formate</text>
        <dbReference type="Rhea" id="RHEA:24420"/>
        <dbReference type="Rhea" id="RHEA-COMP:10639"/>
        <dbReference type="Rhea" id="RHEA-COMP:10640"/>
        <dbReference type="ChEBI" id="CHEBI:15377"/>
        <dbReference type="ChEBI" id="CHEBI:15740"/>
        <dbReference type="ChEBI" id="CHEBI:49298"/>
        <dbReference type="ChEBI" id="CHEBI:64731"/>
        <dbReference type="EC" id="3.5.1.88"/>
    </reaction>
</comment>
<dbReference type="GO" id="GO:0006412">
    <property type="term" value="P:translation"/>
    <property type="evidence" value="ECO:0007669"/>
    <property type="project" value="UniProtKB-UniRule"/>
</dbReference>
<keyword evidence="2 6" id="KW-0479">Metal-binding</keyword>
<protein>
    <recommendedName>
        <fullName evidence="6">Peptide deformylase</fullName>
        <shortName evidence="6">PDF</shortName>
        <ecNumber evidence="6">3.5.1.88</ecNumber>
    </recommendedName>
    <alternativeName>
        <fullName evidence="6">Polypeptide deformylase</fullName>
    </alternativeName>
</protein>
<feature type="active site" evidence="6">
    <location>
        <position position="146"/>
    </location>
</feature>
<dbReference type="NCBIfam" id="TIGR00079">
    <property type="entry name" value="pept_deformyl"/>
    <property type="match status" value="1"/>
</dbReference>
<gene>
    <name evidence="6" type="primary">def</name>
    <name evidence="7" type="ORF">HGA08_20610</name>
</gene>
<evidence type="ECO:0000256" key="3">
    <source>
        <dbReference type="ARBA" id="ARBA00022801"/>
    </source>
</evidence>
<dbReference type="NCBIfam" id="NF009483">
    <property type="entry name" value="PRK12846.1-4"/>
    <property type="match status" value="1"/>
</dbReference>
<comment type="caution">
    <text evidence="7">The sequence shown here is derived from an EMBL/GenBank/DDBJ whole genome shotgun (WGS) entry which is preliminary data.</text>
</comment>
<dbReference type="Proteomes" id="UP000565711">
    <property type="component" value="Unassembled WGS sequence"/>
</dbReference>
<evidence type="ECO:0000256" key="1">
    <source>
        <dbReference type="ARBA" id="ARBA00010759"/>
    </source>
</evidence>
<dbReference type="Gene3D" id="3.90.45.10">
    <property type="entry name" value="Peptide deformylase"/>
    <property type="match status" value="1"/>
</dbReference>
<feature type="binding site" evidence="6">
    <location>
        <position position="103"/>
    </location>
    <ligand>
        <name>Fe cation</name>
        <dbReference type="ChEBI" id="CHEBI:24875"/>
    </ligand>
</feature>
<feature type="binding site" evidence="6">
    <location>
        <position position="145"/>
    </location>
    <ligand>
        <name>Fe cation</name>
        <dbReference type="ChEBI" id="CHEBI:24875"/>
    </ligand>
</feature>
<dbReference type="PANTHER" id="PTHR10458">
    <property type="entry name" value="PEPTIDE DEFORMYLASE"/>
    <property type="match status" value="1"/>
</dbReference>
<evidence type="ECO:0000313" key="8">
    <source>
        <dbReference type="Proteomes" id="UP000565711"/>
    </source>
</evidence>
<dbReference type="EMBL" id="JAAXOP010000012">
    <property type="protein sequence ID" value="NKY52610.1"/>
    <property type="molecule type" value="Genomic_DNA"/>
</dbReference>
<dbReference type="RefSeq" id="WP_067877976.1">
    <property type="nucleotide sequence ID" value="NZ_JAAXOP010000012.1"/>
</dbReference>
<evidence type="ECO:0000256" key="6">
    <source>
        <dbReference type="HAMAP-Rule" id="MF_00163"/>
    </source>
</evidence>
<evidence type="ECO:0000256" key="5">
    <source>
        <dbReference type="ARBA" id="ARBA00023004"/>
    </source>
</evidence>
<dbReference type="GO" id="GO:0042586">
    <property type="term" value="F:peptide deformylase activity"/>
    <property type="evidence" value="ECO:0007669"/>
    <property type="project" value="UniProtKB-UniRule"/>
</dbReference>
<comment type="function">
    <text evidence="6">Removes the formyl group from the N-terminal Met of newly synthesized proteins. Requires at least a dipeptide for an efficient rate of reaction. N-terminal L-methionine is a prerequisite for activity but the enzyme has broad specificity at other positions.</text>
</comment>
<comment type="cofactor">
    <cofactor evidence="6">
        <name>Fe(2+)</name>
        <dbReference type="ChEBI" id="CHEBI:29033"/>
    </cofactor>
    <text evidence="6">Binds 1 Fe(2+) ion.</text>
</comment>
<keyword evidence="5 6" id="KW-0408">Iron</keyword>
<accession>A0A846Y3T7</accession>
<dbReference type="PIRSF" id="PIRSF004749">
    <property type="entry name" value="Pep_def"/>
    <property type="match status" value="1"/>
</dbReference>
<dbReference type="PANTHER" id="PTHR10458:SF2">
    <property type="entry name" value="PEPTIDE DEFORMYLASE, MITOCHONDRIAL"/>
    <property type="match status" value="1"/>
</dbReference>
<sequence>MAILPIRIVGDPVLHTPTRQVSQSPTELAPLIADMYETLDAANGVGLAANQVGESLRLFIYDCPDVASDGSVQRRRGAVINPVLETSEIPETMPHPDDDEEGCLSVPGEQFPTGRAEWARVTGTDEHGEPVTIEGEGFFARMLQHEVGHLDGFLYVDVLLGRNARGAKKAIKRNGWGVPGLSWVPGEVPDPFGHDD</sequence>
<dbReference type="AlphaFoldDB" id="A0A846Y3T7"/>
<organism evidence="7 8">
    <name type="scientific">Nocardia vermiculata</name>
    <dbReference type="NCBI Taxonomy" id="257274"/>
    <lineage>
        <taxon>Bacteria</taxon>
        <taxon>Bacillati</taxon>
        <taxon>Actinomycetota</taxon>
        <taxon>Actinomycetes</taxon>
        <taxon>Mycobacteriales</taxon>
        <taxon>Nocardiaceae</taxon>
        <taxon>Nocardia</taxon>
    </lineage>
</organism>
<dbReference type="GO" id="GO:0046872">
    <property type="term" value="F:metal ion binding"/>
    <property type="evidence" value="ECO:0007669"/>
    <property type="project" value="UniProtKB-KW"/>
</dbReference>
<comment type="similarity">
    <text evidence="1 6">Belongs to the polypeptide deformylase family.</text>
</comment>
<dbReference type="InterPro" id="IPR023635">
    <property type="entry name" value="Peptide_deformylase"/>
</dbReference>